<name>A0A4Y2V8D4_ARAVE</name>
<protein>
    <submittedName>
        <fullName evidence="1">Uncharacterized protein</fullName>
    </submittedName>
</protein>
<evidence type="ECO:0000313" key="1">
    <source>
        <dbReference type="EMBL" id="GBO19987.1"/>
    </source>
</evidence>
<organism evidence="1 2">
    <name type="scientific">Araneus ventricosus</name>
    <name type="common">Orbweaver spider</name>
    <name type="synonym">Epeira ventricosa</name>
    <dbReference type="NCBI Taxonomy" id="182803"/>
    <lineage>
        <taxon>Eukaryota</taxon>
        <taxon>Metazoa</taxon>
        <taxon>Ecdysozoa</taxon>
        <taxon>Arthropoda</taxon>
        <taxon>Chelicerata</taxon>
        <taxon>Arachnida</taxon>
        <taxon>Araneae</taxon>
        <taxon>Araneomorphae</taxon>
        <taxon>Entelegynae</taxon>
        <taxon>Araneoidea</taxon>
        <taxon>Araneidae</taxon>
        <taxon>Araneus</taxon>
    </lineage>
</organism>
<dbReference type="AlphaFoldDB" id="A0A4Y2V8D4"/>
<dbReference type="Proteomes" id="UP000499080">
    <property type="component" value="Unassembled WGS sequence"/>
</dbReference>
<sequence>MCGATTRYTDMATVLPRKSSRGFEMMDAWLHQIIKKWLYLTVFFPTQRIITQYPFLPRILEKQWKDIVDAFLHTPIYKVNSSIHDSYCHLHSSNSILNQWPCSYFFPSGPNLFE</sequence>
<gene>
    <name evidence="1" type="ORF">AVEN_160295_1</name>
</gene>
<reference evidence="1 2" key="1">
    <citation type="journal article" date="2019" name="Sci. Rep.">
        <title>Orb-weaving spider Araneus ventricosus genome elucidates the spidroin gene catalogue.</title>
        <authorList>
            <person name="Kono N."/>
            <person name="Nakamura H."/>
            <person name="Ohtoshi R."/>
            <person name="Moran D.A.P."/>
            <person name="Shinohara A."/>
            <person name="Yoshida Y."/>
            <person name="Fujiwara M."/>
            <person name="Mori M."/>
            <person name="Tomita M."/>
            <person name="Arakawa K."/>
        </authorList>
    </citation>
    <scope>NUCLEOTIDE SEQUENCE [LARGE SCALE GENOMIC DNA]</scope>
</reference>
<comment type="caution">
    <text evidence="1">The sequence shown here is derived from an EMBL/GenBank/DDBJ whole genome shotgun (WGS) entry which is preliminary data.</text>
</comment>
<proteinExistence type="predicted"/>
<evidence type="ECO:0000313" key="2">
    <source>
        <dbReference type="Proteomes" id="UP000499080"/>
    </source>
</evidence>
<dbReference type="EMBL" id="BGPR01043399">
    <property type="protein sequence ID" value="GBO19987.1"/>
    <property type="molecule type" value="Genomic_DNA"/>
</dbReference>
<accession>A0A4Y2V8D4</accession>
<keyword evidence="2" id="KW-1185">Reference proteome</keyword>